<dbReference type="FunFam" id="1.10.150.20:FF:000002">
    <property type="entry name" value="DNA polymerase I"/>
    <property type="match status" value="1"/>
</dbReference>
<evidence type="ECO:0000259" key="18">
    <source>
        <dbReference type="SMART" id="SM00474"/>
    </source>
</evidence>
<dbReference type="PRINTS" id="PR00868">
    <property type="entry name" value="DNAPOLI"/>
</dbReference>
<evidence type="ECO:0000256" key="6">
    <source>
        <dbReference type="ARBA" id="ARBA00022695"/>
    </source>
</evidence>
<protein>
    <recommendedName>
        <fullName evidence="4 16">DNA polymerase I</fullName>
        <ecNumber evidence="3 16">2.7.7.7</ecNumber>
    </recommendedName>
</protein>
<feature type="domain" description="3'-5' exonuclease" evidence="18">
    <location>
        <begin position="347"/>
        <end position="533"/>
    </location>
</feature>
<dbReference type="SMART" id="SM00279">
    <property type="entry name" value="HhH2"/>
    <property type="match status" value="1"/>
</dbReference>
<evidence type="ECO:0000259" key="20">
    <source>
        <dbReference type="SMART" id="SM00482"/>
    </source>
</evidence>
<evidence type="ECO:0000313" key="22">
    <source>
        <dbReference type="Proteomes" id="UP000308917"/>
    </source>
</evidence>
<dbReference type="SMART" id="SM00482">
    <property type="entry name" value="POLAc"/>
    <property type="match status" value="1"/>
</dbReference>
<dbReference type="InterPro" id="IPR008918">
    <property type="entry name" value="HhH2"/>
</dbReference>
<dbReference type="GO" id="GO:0006261">
    <property type="term" value="P:DNA-templated DNA replication"/>
    <property type="evidence" value="ECO:0007669"/>
    <property type="project" value="UniProtKB-UniRule"/>
</dbReference>
<evidence type="ECO:0000256" key="11">
    <source>
        <dbReference type="ARBA" id="ARBA00022839"/>
    </source>
</evidence>
<evidence type="ECO:0000256" key="17">
    <source>
        <dbReference type="RuleBase" id="RU004460"/>
    </source>
</evidence>
<evidence type="ECO:0000256" key="12">
    <source>
        <dbReference type="ARBA" id="ARBA00022932"/>
    </source>
</evidence>
<dbReference type="InterPro" id="IPR029060">
    <property type="entry name" value="PIN-like_dom_sf"/>
</dbReference>
<dbReference type="FunFam" id="1.10.150.20:FF:000003">
    <property type="entry name" value="DNA polymerase I"/>
    <property type="match status" value="1"/>
</dbReference>
<dbReference type="InterPro" id="IPR002562">
    <property type="entry name" value="3'-5'_exonuclease_dom"/>
</dbReference>
<dbReference type="InterPro" id="IPR018320">
    <property type="entry name" value="DNA_polymerase_1"/>
</dbReference>
<dbReference type="Gene3D" id="1.10.150.20">
    <property type="entry name" value="5' to 3' exonuclease, C-terminal subdomain"/>
    <property type="match status" value="2"/>
</dbReference>
<dbReference type="FunFam" id="3.40.50.1010:FF:000001">
    <property type="entry name" value="DNA polymerase I"/>
    <property type="match status" value="1"/>
</dbReference>
<dbReference type="Pfam" id="PF01367">
    <property type="entry name" value="5_3_exonuc"/>
    <property type="match status" value="1"/>
</dbReference>
<reference evidence="21 22" key="1">
    <citation type="journal article" date="2015" name="Antonie Van Leeuwenhoek">
        <title>Lampropedia puyangensis sp. nov., isolated from symptomatic bark of Populus ? euramericana canker and emended description of Lampropedia hyalina (Ehrenberg 1832) Lee et al. 2004.</title>
        <authorList>
            <person name="Li Y."/>
            <person name="Wang T."/>
            <person name="Piao C.G."/>
            <person name="Wang L.F."/>
            <person name="Tian G.Z."/>
            <person name="Zhu T.H."/>
            <person name="Guo M.W."/>
        </authorList>
    </citation>
    <scope>NUCLEOTIDE SEQUENCE [LARGE SCALE GENOMIC DNA]</scope>
    <source>
        <strain evidence="21 22">2-bin</strain>
    </source>
</reference>
<dbReference type="PROSITE" id="PS00447">
    <property type="entry name" value="DNA_POLYMERASE_A"/>
    <property type="match status" value="1"/>
</dbReference>
<dbReference type="InterPro" id="IPR002421">
    <property type="entry name" value="5-3_exonuclease"/>
</dbReference>
<dbReference type="CDD" id="cd09859">
    <property type="entry name" value="PIN_53EXO"/>
    <property type="match status" value="1"/>
</dbReference>
<dbReference type="Gene3D" id="3.40.50.1010">
    <property type="entry name" value="5'-nuclease"/>
    <property type="match status" value="1"/>
</dbReference>
<evidence type="ECO:0000256" key="9">
    <source>
        <dbReference type="ARBA" id="ARBA00022763"/>
    </source>
</evidence>
<dbReference type="Gene3D" id="3.30.420.10">
    <property type="entry name" value="Ribonuclease H-like superfamily/Ribonuclease H"/>
    <property type="match status" value="1"/>
</dbReference>
<dbReference type="PANTHER" id="PTHR10133:SF27">
    <property type="entry name" value="DNA POLYMERASE NU"/>
    <property type="match status" value="1"/>
</dbReference>
<comment type="subunit">
    <text evidence="2">Single-chain monomer with multiple functions.</text>
</comment>
<dbReference type="RefSeq" id="WP_136571711.1">
    <property type="nucleotide sequence ID" value="NZ_STFG01000001.1"/>
</dbReference>
<dbReference type="EMBL" id="STFG01000001">
    <property type="protein sequence ID" value="THU05001.1"/>
    <property type="molecule type" value="Genomic_DNA"/>
</dbReference>
<keyword evidence="11 17" id="KW-0269">Exonuclease</keyword>
<evidence type="ECO:0000256" key="2">
    <source>
        <dbReference type="ARBA" id="ARBA00011541"/>
    </source>
</evidence>
<dbReference type="AlphaFoldDB" id="A0A4S8FCW9"/>
<evidence type="ECO:0000256" key="3">
    <source>
        <dbReference type="ARBA" id="ARBA00012417"/>
    </source>
</evidence>
<keyword evidence="12 17" id="KW-0239">DNA-directed DNA polymerase</keyword>
<sequence>MTAQNTLVLVDGSSYLYRAYHAMPDLRADPGNPDSPATGALRGMINMLQALRKEVPSAYAVCVFDASGKTFRDDIYPAYKANRSPMPDDLRAQIAPIHQTVQAMGWPLLAIEGVEADDVIATLASQAAAQGMQVLISSGDKDLAQLVTPQIVIYDTMSGKRRDEAGVLAEFGVPPSLMVDYQTLVGDTVDNVPGVTKVGPKTAAKWLQEYGSLANLLDHADAIKGVAGQNLRDARDWLPTATQLVTMKRDVPDLPPLADLAMRSADTATLATLYQHYGFKGLLRNLGDSAAPQGEAPSAAAAANASHTLDLFSATVSVGTQAQTPIYAPVDAPDGGTTTGFQGEVQYRTILTWDELEASLAQWMASDLVAIDTETTSLDQMRAEIVGISVSLTPGQAAYIPLAHDYPGAPEQLPRDAVLNKLKPWLEDAAHAKLGQHIKYDRHVFANHGIQVHGYTHDTMLQSYVLEAHKPHGLESLALRHTGRQGTSYEALCGKGASQIPFSQVDVETASHYACEDADQTLDVHLALWPQLQANANLRSIYELEVATSEVLFRMERLGVLVDAPLLAQQSQALGTRIVELEEQAYALAGQPFNLGSPKQLAEIFFDKLGMPVVKKTATGARSTNEEVLEKLAEDYPLPARILEHRGLIKLKSTYTDKLGQMALPSTGRVHTHYAQAVAITGRLSSTDPNLQNIPVRTAEGRRIREAFVAASGNRIASADYSQIELRIMAHLSGDEALLNAFSHGEDIHRATASEVFGVAREDVSSEQRRYAKVINFGLIYGMGRFGLAKNLGIDNTAAGNFIERYFERYPGVRRYMDETKAQAKAQGYVETVFGRRLYLPEINSPNGPRRAGAERAAINAPMQGTAADLIKKAMVAVQALIDKDNPRIQMIMQVHDELVFEVPESEIDWLRQHIPVAMAQVAELKVPLLAELGIGSNWEQAH</sequence>
<keyword evidence="13 17" id="KW-0238">DNA-binding</keyword>
<keyword evidence="10 17" id="KW-0378">Hydrolase</keyword>
<keyword evidence="9 17" id="KW-0227">DNA damage</keyword>
<dbReference type="InterPro" id="IPR020046">
    <property type="entry name" value="5-3_exonucl_a-hlix_arch_N"/>
</dbReference>
<dbReference type="Pfam" id="PF00476">
    <property type="entry name" value="DNA_pol_A"/>
    <property type="match status" value="1"/>
</dbReference>
<evidence type="ECO:0000313" key="21">
    <source>
        <dbReference type="EMBL" id="THU05001.1"/>
    </source>
</evidence>
<evidence type="ECO:0000259" key="19">
    <source>
        <dbReference type="SMART" id="SM00475"/>
    </source>
</evidence>
<dbReference type="InterPro" id="IPR012337">
    <property type="entry name" value="RNaseH-like_sf"/>
</dbReference>
<gene>
    <name evidence="17 21" type="primary">polA</name>
    <name evidence="21" type="ORF">E9531_00105</name>
</gene>
<dbReference type="Gene3D" id="1.20.1060.10">
    <property type="entry name" value="Taq DNA Polymerase, Chain T, domain 4"/>
    <property type="match status" value="1"/>
</dbReference>
<dbReference type="NCBIfam" id="TIGR00593">
    <property type="entry name" value="pola"/>
    <property type="match status" value="1"/>
</dbReference>
<comment type="catalytic activity">
    <reaction evidence="15 17">
        <text>DNA(n) + a 2'-deoxyribonucleoside 5'-triphosphate = DNA(n+1) + diphosphate</text>
        <dbReference type="Rhea" id="RHEA:22508"/>
        <dbReference type="Rhea" id="RHEA-COMP:17339"/>
        <dbReference type="Rhea" id="RHEA-COMP:17340"/>
        <dbReference type="ChEBI" id="CHEBI:33019"/>
        <dbReference type="ChEBI" id="CHEBI:61560"/>
        <dbReference type="ChEBI" id="CHEBI:173112"/>
        <dbReference type="EC" id="2.7.7.7"/>
    </reaction>
</comment>
<dbReference type="SUPFAM" id="SSF47807">
    <property type="entry name" value="5' to 3' exonuclease, C-terminal subdomain"/>
    <property type="match status" value="1"/>
</dbReference>
<dbReference type="FunFam" id="1.20.1060.10:FF:000001">
    <property type="entry name" value="DNA polymerase I"/>
    <property type="match status" value="1"/>
</dbReference>
<feature type="domain" description="5'-3' exonuclease" evidence="19">
    <location>
        <begin position="4"/>
        <end position="263"/>
    </location>
</feature>
<dbReference type="Proteomes" id="UP000308917">
    <property type="component" value="Unassembled WGS sequence"/>
</dbReference>
<evidence type="ECO:0000256" key="4">
    <source>
        <dbReference type="ARBA" id="ARBA00020311"/>
    </source>
</evidence>
<dbReference type="Pfam" id="PF01612">
    <property type="entry name" value="DNA_pol_A_exo1"/>
    <property type="match status" value="1"/>
</dbReference>
<accession>A0A4S8FCW9</accession>
<comment type="caution">
    <text evidence="21">The sequence shown here is derived from an EMBL/GenBank/DDBJ whole genome shotgun (WGS) entry which is preliminary data.</text>
</comment>
<organism evidence="21 22">
    <name type="scientific">Lampropedia puyangensis</name>
    <dbReference type="NCBI Taxonomy" id="1330072"/>
    <lineage>
        <taxon>Bacteria</taxon>
        <taxon>Pseudomonadati</taxon>
        <taxon>Pseudomonadota</taxon>
        <taxon>Betaproteobacteria</taxon>
        <taxon>Burkholderiales</taxon>
        <taxon>Comamonadaceae</taxon>
        <taxon>Lampropedia</taxon>
    </lineage>
</organism>
<evidence type="ECO:0000256" key="7">
    <source>
        <dbReference type="ARBA" id="ARBA00022705"/>
    </source>
</evidence>
<evidence type="ECO:0000256" key="8">
    <source>
        <dbReference type="ARBA" id="ARBA00022722"/>
    </source>
</evidence>
<dbReference type="OrthoDB" id="9806424at2"/>
<dbReference type="CDD" id="cd09898">
    <property type="entry name" value="H3TH_53EXO"/>
    <property type="match status" value="1"/>
</dbReference>
<dbReference type="GO" id="GO:0006302">
    <property type="term" value="P:double-strand break repair"/>
    <property type="evidence" value="ECO:0007669"/>
    <property type="project" value="TreeGrafter"/>
</dbReference>
<dbReference type="InterPro" id="IPR036397">
    <property type="entry name" value="RNaseH_sf"/>
</dbReference>
<dbReference type="InterPro" id="IPR043502">
    <property type="entry name" value="DNA/RNA_pol_sf"/>
</dbReference>
<keyword evidence="5 17" id="KW-0808">Transferase</keyword>
<dbReference type="InterPro" id="IPR036279">
    <property type="entry name" value="5-3_exonuclease_C_sf"/>
</dbReference>
<dbReference type="SMART" id="SM00475">
    <property type="entry name" value="53EXOc"/>
    <property type="match status" value="1"/>
</dbReference>
<name>A0A4S8FCW9_9BURK</name>
<dbReference type="GO" id="GO:0008408">
    <property type="term" value="F:3'-5' exonuclease activity"/>
    <property type="evidence" value="ECO:0007669"/>
    <property type="project" value="UniProtKB-UniRule"/>
</dbReference>
<dbReference type="NCBIfam" id="NF004397">
    <property type="entry name" value="PRK05755.1"/>
    <property type="match status" value="1"/>
</dbReference>
<keyword evidence="14 17" id="KW-0234">DNA repair</keyword>
<dbReference type="SUPFAM" id="SSF53098">
    <property type="entry name" value="Ribonuclease H-like"/>
    <property type="match status" value="1"/>
</dbReference>
<dbReference type="InterPro" id="IPR002298">
    <property type="entry name" value="DNA_polymerase_A"/>
</dbReference>
<comment type="similarity">
    <text evidence="1 17">Belongs to the DNA polymerase type-A family.</text>
</comment>
<evidence type="ECO:0000256" key="10">
    <source>
        <dbReference type="ARBA" id="ARBA00022801"/>
    </source>
</evidence>
<keyword evidence="7 17" id="KW-0235">DNA replication</keyword>
<evidence type="ECO:0000256" key="15">
    <source>
        <dbReference type="ARBA" id="ARBA00049244"/>
    </source>
</evidence>
<evidence type="ECO:0000256" key="13">
    <source>
        <dbReference type="ARBA" id="ARBA00023125"/>
    </source>
</evidence>
<evidence type="ECO:0000256" key="16">
    <source>
        <dbReference type="NCBIfam" id="TIGR00593"/>
    </source>
</evidence>
<dbReference type="Pfam" id="PF02739">
    <property type="entry name" value="5_3_exonuc_N"/>
    <property type="match status" value="1"/>
</dbReference>
<feature type="domain" description="DNA-directed DNA polymerase family A palm" evidence="20">
    <location>
        <begin position="701"/>
        <end position="907"/>
    </location>
</feature>
<evidence type="ECO:0000256" key="14">
    <source>
        <dbReference type="ARBA" id="ARBA00023204"/>
    </source>
</evidence>
<proteinExistence type="inferred from homology"/>
<dbReference type="SUPFAM" id="SSF88723">
    <property type="entry name" value="PIN domain-like"/>
    <property type="match status" value="1"/>
</dbReference>
<dbReference type="GO" id="GO:0008409">
    <property type="term" value="F:5'-3' exonuclease activity"/>
    <property type="evidence" value="ECO:0007669"/>
    <property type="project" value="UniProtKB-UniRule"/>
</dbReference>
<dbReference type="InterPro" id="IPR019760">
    <property type="entry name" value="DNA-dir_DNA_pol_A_CS"/>
</dbReference>
<dbReference type="GO" id="GO:0003887">
    <property type="term" value="F:DNA-directed DNA polymerase activity"/>
    <property type="evidence" value="ECO:0007669"/>
    <property type="project" value="UniProtKB-UniRule"/>
</dbReference>
<dbReference type="InterPro" id="IPR020045">
    <property type="entry name" value="DNA_polI_H3TH"/>
</dbReference>
<dbReference type="InterPro" id="IPR001098">
    <property type="entry name" value="DNA-dir_DNA_pol_A_palm_dom"/>
</dbReference>
<evidence type="ECO:0000256" key="5">
    <source>
        <dbReference type="ARBA" id="ARBA00022679"/>
    </source>
</evidence>
<comment type="function">
    <text evidence="17">In addition to polymerase activity, this DNA polymerase exhibits 3'-5' and 5'-3' exonuclease activity.</text>
</comment>
<keyword evidence="22" id="KW-1185">Reference proteome</keyword>
<keyword evidence="8" id="KW-0540">Nuclease</keyword>
<keyword evidence="6 17" id="KW-0548">Nucleotidyltransferase</keyword>
<dbReference type="PANTHER" id="PTHR10133">
    <property type="entry name" value="DNA POLYMERASE I"/>
    <property type="match status" value="1"/>
</dbReference>
<dbReference type="SUPFAM" id="SSF56672">
    <property type="entry name" value="DNA/RNA polymerases"/>
    <property type="match status" value="1"/>
</dbReference>
<dbReference type="SMART" id="SM00474">
    <property type="entry name" value="35EXOc"/>
    <property type="match status" value="1"/>
</dbReference>
<evidence type="ECO:0000256" key="1">
    <source>
        <dbReference type="ARBA" id="ARBA00007705"/>
    </source>
</evidence>
<dbReference type="CDD" id="cd08637">
    <property type="entry name" value="DNA_pol_A_pol_I_C"/>
    <property type="match status" value="1"/>
</dbReference>
<dbReference type="Gene3D" id="3.30.70.370">
    <property type="match status" value="1"/>
</dbReference>
<dbReference type="GO" id="GO:0003677">
    <property type="term" value="F:DNA binding"/>
    <property type="evidence" value="ECO:0007669"/>
    <property type="project" value="UniProtKB-UniRule"/>
</dbReference>
<dbReference type="EC" id="2.7.7.7" evidence="3 16"/>
<dbReference type="CDD" id="cd06139">
    <property type="entry name" value="DNA_polA_I_Ecoli_like_exo"/>
    <property type="match status" value="1"/>
</dbReference>